<organism evidence="1 2">
    <name type="scientific">SAR86 cluster bacterium SAR86B</name>
    <dbReference type="NCBI Taxonomy" id="1123867"/>
    <lineage>
        <taxon>Bacteria</taxon>
        <taxon>Pseudomonadati</taxon>
        <taxon>Pseudomonadota</taxon>
        <taxon>Gammaproteobacteria</taxon>
        <taxon>SAR86 cluster</taxon>
    </lineage>
</organism>
<reference evidence="1 2" key="1">
    <citation type="journal article" date="2012" name="ISME J.">
        <title>Genomic insights to SAR86, an abundant and uncultivated marine bacterial lineage.</title>
        <authorList>
            <person name="Dupont C.L."/>
            <person name="Rusch D.B."/>
            <person name="Yooseph S."/>
            <person name="Lombardo M.J."/>
            <person name="Richter R.A."/>
            <person name="Valas R."/>
            <person name="Novotny M."/>
            <person name="Yee-Greenbaum J."/>
            <person name="Selengut J.D."/>
            <person name="Haft D.H."/>
            <person name="Halpern A.L."/>
            <person name="Lasken R.S."/>
            <person name="Nealson K."/>
            <person name="Friedman R."/>
            <person name="Venter J.C."/>
        </authorList>
    </citation>
    <scope>NUCLEOTIDE SEQUENCE [LARGE SCALE GENOMIC DNA]</scope>
</reference>
<proteinExistence type="predicted"/>
<name>J4KSF3_9GAMM</name>
<dbReference type="Proteomes" id="UP000010116">
    <property type="component" value="Unassembled WGS sequence"/>
</dbReference>
<dbReference type="AlphaFoldDB" id="J4KSF3"/>
<evidence type="ECO:0000313" key="1">
    <source>
        <dbReference type="EMBL" id="EJP72604.1"/>
    </source>
</evidence>
<accession>J4KSF3</accession>
<gene>
    <name evidence="1" type="ORF">NT02SARS_1101</name>
</gene>
<sequence>MHVKAKDVNAYVEYMKNNTGVFKAIDSDVAGVCVVKTGNEYPGEMFVWNAFPSVEKAFITSELYDPFDAPKEFDKLRKVLYSVTWKPLKEFELNPGYERLWRIKTTDSRAFAKEMTKLEKAVAKAGHNMRFGVFEPMGGGTETIHLRVVTDTAAENGKVVDEYYAGASYGEIWDEAFAKYVTDVVRETTEFCEVIYTKQ</sequence>
<evidence type="ECO:0000313" key="2">
    <source>
        <dbReference type="Proteomes" id="UP000010116"/>
    </source>
</evidence>
<protein>
    <submittedName>
        <fullName evidence="1">Uncharacterized protein</fullName>
    </submittedName>
</protein>
<dbReference type="HOGENOM" id="CLU_1371388_0_0_6"/>
<dbReference type="EMBL" id="JH611190">
    <property type="protein sequence ID" value="EJP72604.1"/>
    <property type="molecule type" value="Genomic_DNA"/>
</dbReference>